<name>A0A9P9WN77_9PEZI</name>
<comment type="caution">
    <text evidence="3">The sequence shown here is derived from an EMBL/GenBank/DDBJ whole genome shotgun (WGS) entry which is preliminary data.</text>
</comment>
<proteinExistence type="predicted"/>
<sequence length="533" mass="59707">MSFISRRSTGEKRVSISQEDPDNPPGAWDAGSPTWESSHASLLPTTEETRRGRHFALTPRRLRRILRRVHVSRIIKYALFLVLILVCATPILAPSYTRPPPHYGELVSRCTGSDASNGGCANPHQEKVFISVSLYDQGGHLAAGSWGRRLLELVHLIGPNNVYLSIYENDSGAEGEGALESLKDRLSCRHRIVSDPHVSTDGFPTVTMPNGNERVKRLAYLSEMRNRALRPLDLFDETEWGVKEFDKILFLNDVAFQPLDAANLLFSTNLVDGRTKYLAACGLDFMYPVLFYDLYAQRDAEGFSGGIPIFPFFSTQGQGISRAAVLAQSDAVPVKSCWGGIVAMQAKYVQNLDRTLPTPDFQAIGSHVVNPSAPQKITAPVRFRNEPEIFFDACECCLFLADVAQAAKTQGAKELGTYVNPYVRVAYDESALSWLPWVRRWERLFVLPQWIITKIAGLPTHNPHRTIQEGERFTEEVWTGPQPGHWQLTERTARNGMFCGVREMQLVQSGDRTEDVNWENNKMPPGQALDFPT</sequence>
<dbReference type="AlphaFoldDB" id="A0A9P9WN77"/>
<keyword evidence="2" id="KW-1133">Transmembrane helix</keyword>
<dbReference type="PANTHER" id="PTHR34144">
    <property type="entry name" value="CHROMOSOME 8, WHOLE GENOME SHOTGUN SEQUENCE"/>
    <property type="match status" value="1"/>
</dbReference>
<feature type="transmembrane region" description="Helical" evidence="2">
    <location>
        <begin position="74"/>
        <end position="93"/>
    </location>
</feature>
<accession>A0A9P9WN77</accession>
<protein>
    <recommendedName>
        <fullName evidence="5">Glycosyltransferase family 69 protein</fullName>
    </recommendedName>
</protein>
<evidence type="ECO:0000256" key="2">
    <source>
        <dbReference type="SAM" id="Phobius"/>
    </source>
</evidence>
<reference evidence="3" key="1">
    <citation type="submission" date="2021-03" db="EMBL/GenBank/DDBJ databases">
        <title>Revisited historic fungal species revealed as producer of novel bioactive compounds through whole genome sequencing and comparative genomics.</title>
        <authorList>
            <person name="Vignolle G.A."/>
            <person name="Hochenegger N."/>
            <person name="Mach R.L."/>
            <person name="Mach-Aigner A.R."/>
            <person name="Javad Rahimi M."/>
            <person name="Salim K.A."/>
            <person name="Chan C.M."/>
            <person name="Lim L.B.L."/>
            <person name="Cai F."/>
            <person name="Druzhinina I.S."/>
            <person name="U'Ren J.M."/>
            <person name="Derntl C."/>
        </authorList>
    </citation>
    <scope>NUCLEOTIDE SEQUENCE</scope>
    <source>
        <strain evidence="3">TUCIM 5799</strain>
    </source>
</reference>
<keyword evidence="2" id="KW-0812">Transmembrane</keyword>
<feature type="region of interest" description="Disordered" evidence="1">
    <location>
        <begin position="1"/>
        <end position="50"/>
    </location>
</feature>
<keyword evidence="2" id="KW-0472">Membrane</keyword>
<gene>
    <name evidence="3" type="ORF">JX265_005731</name>
</gene>
<dbReference type="EMBL" id="JAFIMR010000012">
    <property type="protein sequence ID" value="KAI1871745.1"/>
    <property type="molecule type" value="Genomic_DNA"/>
</dbReference>
<keyword evidence="4" id="KW-1185">Reference proteome</keyword>
<dbReference type="InterPro" id="IPR021047">
    <property type="entry name" value="Mannosyltransferase_CMT1"/>
</dbReference>
<dbReference type="PANTHER" id="PTHR34144:SF8">
    <property type="entry name" value="GLYCOSYLTRANSFERASE FAMILY 69 PROTEIN"/>
    <property type="match status" value="1"/>
</dbReference>
<evidence type="ECO:0008006" key="5">
    <source>
        <dbReference type="Google" id="ProtNLM"/>
    </source>
</evidence>
<evidence type="ECO:0000313" key="3">
    <source>
        <dbReference type="EMBL" id="KAI1871745.1"/>
    </source>
</evidence>
<organism evidence="3 4">
    <name type="scientific">Neoarthrinium moseri</name>
    <dbReference type="NCBI Taxonomy" id="1658444"/>
    <lineage>
        <taxon>Eukaryota</taxon>
        <taxon>Fungi</taxon>
        <taxon>Dikarya</taxon>
        <taxon>Ascomycota</taxon>
        <taxon>Pezizomycotina</taxon>
        <taxon>Sordariomycetes</taxon>
        <taxon>Xylariomycetidae</taxon>
        <taxon>Amphisphaeriales</taxon>
        <taxon>Apiosporaceae</taxon>
        <taxon>Neoarthrinium</taxon>
    </lineage>
</organism>
<dbReference type="Proteomes" id="UP000829685">
    <property type="component" value="Unassembled WGS sequence"/>
</dbReference>
<feature type="compositionally biased region" description="Polar residues" evidence="1">
    <location>
        <begin position="34"/>
        <end position="46"/>
    </location>
</feature>
<dbReference type="Pfam" id="PF11735">
    <property type="entry name" value="CAP59_mtransfer"/>
    <property type="match status" value="1"/>
</dbReference>
<evidence type="ECO:0000256" key="1">
    <source>
        <dbReference type="SAM" id="MobiDB-lite"/>
    </source>
</evidence>
<evidence type="ECO:0000313" key="4">
    <source>
        <dbReference type="Proteomes" id="UP000829685"/>
    </source>
</evidence>